<keyword evidence="2" id="KW-1185">Reference proteome</keyword>
<protein>
    <submittedName>
        <fullName evidence="1">Imm50 family immunity protein</fullName>
    </submittedName>
</protein>
<evidence type="ECO:0000313" key="2">
    <source>
        <dbReference type="Proteomes" id="UP001597286"/>
    </source>
</evidence>
<accession>A0ABW4P0X9</accession>
<dbReference type="Proteomes" id="UP001597286">
    <property type="component" value="Unassembled WGS sequence"/>
</dbReference>
<dbReference type="RefSeq" id="WP_378484316.1">
    <property type="nucleotide sequence ID" value="NZ_JBHUFB010000008.1"/>
</dbReference>
<reference evidence="2" key="1">
    <citation type="journal article" date="2019" name="Int. J. Syst. Evol. Microbiol.">
        <title>The Global Catalogue of Microorganisms (GCM) 10K type strain sequencing project: providing services to taxonomists for standard genome sequencing and annotation.</title>
        <authorList>
            <consortium name="The Broad Institute Genomics Platform"/>
            <consortium name="The Broad Institute Genome Sequencing Center for Infectious Disease"/>
            <person name="Wu L."/>
            <person name="Ma J."/>
        </authorList>
    </citation>
    <scope>NUCLEOTIDE SEQUENCE [LARGE SCALE GENOMIC DNA]</scope>
    <source>
        <strain evidence="2">DT72</strain>
    </source>
</reference>
<comment type="caution">
    <text evidence="1">The sequence shown here is derived from an EMBL/GenBank/DDBJ whole genome shotgun (WGS) entry which is preliminary data.</text>
</comment>
<proteinExistence type="predicted"/>
<name>A0ABW4P0X9_9NOCA</name>
<evidence type="ECO:0000313" key="1">
    <source>
        <dbReference type="EMBL" id="MFD1811773.1"/>
    </source>
</evidence>
<sequence length="121" mass="13596">MFGGIDPPLGTVELSEVRLDRRAASLLLRFDLANYPENPPAKWVAQESNTIQLELEFSTLRSVTIDGWGTEMEAHLEVVRNAEGLIELTCGEAPRIKATAEWLRISKMSAYHRRTTPWPCG</sequence>
<organism evidence="1 2">
    <name type="scientific">Rhodococcus gannanensis</name>
    <dbReference type="NCBI Taxonomy" id="1960308"/>
    <lineage>
        <taxon>Bacteria</taxon>
        <taxon>Bacillati</taxon>
        <taxon>Actinomycetota</taxon>
        <taxon>Actinomycetes</taxon>
        <taxon>Mycobacteriales</taxon>
        <taxon>Nocardiaceae</taxon>
        <taxon>Rhodococcus</taxon>
    </lineage>
</organism>
<dbReference type="EMBL" id="JBHUFB010000008">
    <property type="protein sequence ID" value="MFD1811773.1"/>
    <property type="molecule type" value="Genomic_DNA"/>
</dbReference>
<dbReference type="InterPro" id="IPR028957">
    <property type="entry name" value="Imm50"/>
</dbReference>
<gene>
    <name evidence="1" type="ORF">ACFSJG_06065</name>
</gene>
<dbReference type="Pfam" id="PF15594">
    <property type="entry name" value="Imm50"/>
    <property type="match status" value="1"/>
</dbReference>